<evidence type="ECO:0000256" key="5">
    <source>
        <dbReference type="ARBA" id="ARBA00022741"/>
    </source>
</evidence>
<dbReference type="InterPro" id="IPR027417">
    <property type="entry name" value="P-loop_NTPase"/>
</dbReference>
<comment type="similarity">
    <text evidence="1">In the N-terminal section; belongs to the CRISPR-associated nuclease Cas3-HD family.</text>
</comment>
<evidence type="ECO:0000259" key="11">
    <source>
        <dbReference type="PROSITE" id="PS51643"/>
    </source>
</evidence>
<dbReference type="InterPro" id="IPR050547">
    <property type="entry name" value="DEAD_box_RNA_helicases"/>
</dbReference>
<dbReference type="Proteomes" id="UP000436138">
    <property type="component" value="Chromosome"/>
</dbReference>
<dbReference type="InterPro" id="IPR006483">
    <property type="entry name" value="CRISPR-assoc_Cas3_HD"/>
</dbReference>
<gene>
    <name evidence="12" type="primary">cas3</name>
    <name evidence="12" type="ORF">GQF42_16080</name>
</gene>
<dbReference type="GO" id="GO:0016787">
    <property type="term" value="F:hydrolase activity"/>
    <property type="evidence" value="ECO:0007669"/>
    <property type="project" value="UniProtKB-KW"/>
</dbReference>
<dbReference type="CDD" id="cd09641">
    <property type="entry name" value="Cas3''_I"/>
    <property type="match status" value="1"/>
</dbReference>
<evidence type="ECO:0000256" key="3">
    <source>
        <dbReference type="ARBA" id="ARBA00022722"/>
    </source>
</evidence>
<dbReference type="Pfam" id="PF00270">
    <property type="entry name" value="DEAD"/>
    <property type="match status" value="1"/>
</dbReference>
<dbReference type="GO" id="GO:0005524">
    <property type="term" value="F:ATP binding"/>
    <property type="evidence" value="ECO:0007669"/>
    <property type="project" value="UniProtKB-KW"/>
</dbReference>
<dbReference type="KEGG" id="sbro:GQF42_16080"/>
<feature type="region of interest" description="Disordered" evidence="10">
    <location>
        <begin position="631"/>
        <end position="651"/>
    </location>
</feature>
<dbReference type="GO" id="GO:0051607">
    <property type="term" value="P:defense response to virus"/>
    <property type="evidence" value="ECO:0007669"/>
    <property type="project" value="UniProtKB-KW"/>
</dbReference>
<evidence type="ECO:0000313" key="12">
    <source>
        <dbReference type="EMBL" id="QHA04607.1"/>
    </source>
</evidence>
<keyword evidence="6" id="KW-0378">Hydrolase</keyword>
<evidence type="ECO:0000256" key="2">
    <source>
        <dbReference type="ARBA" id="ARBA00009046"/>
    </source>
</evidence>
<evidence type="ECO:0000256" key="9">
    <source>
        <dbReference type="ARBA" id="ARBA00023118"/>
    </source>
</evidence>
<evidence type="ECO:0000256" key="6">
    <source>
        <dbReference type="ARBA" id="ARBA00022801"/>
    </source>
</evidence>
<dbReference type="InterPro" id="IPR006474">
    <property type="entry name" value="Helicase_Cas3_CRISPR-ass_core"/>
</dbReference>
<feature type="domain" description="HD Cas3-type" evidence="11">
    <location>
        <begin position="41"/>
        <end position="247"/>
    </location>
</feature>
<proteinExistence type="inferred from homology"/>
<keyword evidence="4" id="KW-0479">Metal-binding</keyword>
<organism evidence="12 13">
    <name type="scientific">Streptomyces broussonetiae</name>
    <dbReference type="NCBI Taxonomy" id="2686304"/>
    <lineage>
        <taxon>Bacteria</taxon>
        <taxon>Bacillati</taxon>
        <taxon>Actinomycetota</taxon>
        <taxon>Actinomycetes</taxon>
        <taxon>Kitasatosporales</taxon>
        <taxon>Streptomycetaceae</taxon>
        <taxon>Streptomyces</taxon>
    </lineage>
</organism>
<sequence>MGLALPRVTIPAHAGASPFATDGGHAVSDRVDPRVWGKRRGLTGPYPLACHLVDTAVIAGELWDRYLVGRQRTLIAAGWGVQRDQARQLVMLWAGLHDMGKCCPGFQGQVADASGGLLNESGFERPAGWMHEDAILHDRASHLLLPQLLAELGYSTSGRPQATAAQQIAQIVGGHHGLYGRALSQREMLDPLRGAAVLGAGCGWMAQRSAHVLAVWDAVGRPAAPKSPAPAGAAVVVTGLVILADWLASNTPDVQRRLDGWGGDLGAHTARVRAEAQAVVTRAQLAAPRWRPASSFRDMFPHIKEPYPLQRDVADRLPWLVDGPGLVLVTAPTGDGKTETALYAARVLGDAAGTPGLAVLLPTMATTEAMWCRVDDFTARQASDDIAVTLLHSMAWLNAEYDSDRDRVIADERVSTTAQEWLRGRHKGLLAGSAVGTWDQGVMAALPVRWNQMRWLGLSGKTVIIDEAHAYDAHGHHLTQRLLEWLGHIGAPVVLLSATLTGRVATELLTAYRRGAGHTDQVAVAPQYPGWLHLSATSGKTTAFGPVPSTRERDLTVDHRIVTPTHDPAVQGGWAAAILDALAPLAASGTGCALVVCTTVAEAQKTRRMLARQWTTPADPMVHILHARTTHRRRTTMTRRVEQWTGPKGRRPSRPLVLVATQVVEQSLDLDFDLVITDLAPMSLLLQRAGRCQRHPRTDRPTWTPTPRVVVLTPQGQLPPRTWGEVYDVSLLRRTADALATLTAPINIPRDVQSLIETVYEAAWQPGQMQTDDARRIAIDAAAAAIADTAAIPPPHRTNDLHPLTSTLDPDLVSTRLGADTATVLPVYQHADGTIHLHPTRRTPLPAHPTRAQTRTLMRNVVNLQAHWMNGRGPDTNIPTTWADLPGLRDLVLLPHSHDPTGPIPWTATDGRTIHLHPIDGIVRD</sequence>
<dbReference type="InterPro" id="IPR014001">
    <property type="entry name" value="Helicase_ATP-bd"/>
</dbReference>
<dbReference type="PANTHER" id="PTHR47963:SF9">
    <property type="entry name" value="CRISPR-ASSOCIATED ENDONUCLEASE_HELICASE CAS3"/>
    <property type="match status" value="1"/>
</dbReference>
<keyword evidence="13" id="KW-1185">Reference proteome</keyword>
<dbReference type="SMART" id="SM00487">
    <property type="entry name" value="DEXDc"/>
    <property type="match status" value="1"/>
</dbReference>
<reference evidence="12 13" key="1">
    <citation type="submission" date="2019-12" db="EMBL/GenBank/DDBJ databases">
        <title>Streptomyces sp. strain T44 isolated from rhizosphere soil of Broussonetia papyrifera.</title>
        <authorList>
            <person name="Mo P."/>
        </authorList>
    </citation>
    <scope>NUCLEOTIDE SEQUENCE [LARGE SCALE GENOMIC DNA]</scope>
    <source>
        <strain evidence="12 13">T44</strain>
    </source>
</reference>
<dbReference type="GO" id="GO:0004518">
    <property type="term" value="F:nuclease activity"/>
    <property type="evidence" value="ECO:0007669"/>
    <property type="project" value="UniProtKB-KW"/>
</dbReference>
<dbReference type="PROSITE" id="PS51643">
    <property type="entry name" value="HD_CAS3"/>
    <property type="match status" value="1"/>
</dbReference>
<name>A0A6I6N823_9ACTN</name>
<dbReference type="Gene3D" id="1.10.3210.30">
    <property type="match status" value="1"/>
</dbReference>
<evidence type="ECO:0000256" key="1">
    <source>
        <dbReference type="ARBA" id="ARBA00006847"/>
    </source>
</evidence>
<dbReference type="InterPro" id="IPR011545">
    <property type="entry name" value="DEAD/DEAH_box_helicase_dom"/>
</dbReference>
<evidence type="ECO:0000256" key="8">
    <source>
        <dbReference type="ARBA" id="ARBA00022840"/>
    </source>
</evidence>
<dbReference type="Pfam" id="PF22590">
    <property type="entry name" value="Cas3-like_C_2"/>
    <property type="match status" value="1"/>
</dbReference>
<keyword evidence="3" id="KW-0540">Nuclease</keyword>
<keyword evidence="8" id="KW-0067">ATP-binding</keyword>
<dbReference type="InterPro" id="IPR054712">
    <property type="entry name" value="Cas3-like_dom"/>
</dbReference>
<protein>
    <submittedName>
        <fullName evidence="12">CRISPR-associated helicase Cas3</fullName>
    </submittedName>
</protein>
<keyword evidence="7" id="KW-0347">Helicase</keyword>
<dbReference type="PANTHER" id="PTHR47963">
    <property type="entry name" value="DEAD-BOX ATP-DEPENDENT RNA HELICASE 47, MITOCHONDRIAL"/>
    <property type="match status" value="1"/>
</dbReference>
<evidence type="ECO:0000256" key="7">
    <source>
        <dbReference type="ARBA" id="ARBA00022806"/>
    </source>
</evidence>
<dbReference type="GO" id="GO:0003723">
    <property type="term" value="F:RNA binding"/>
    <property type="evidence" value="ECO:0007669"/>
    <property type="project" value="TreeGrafter"/>
</dbReference>
<comment type="similarity">
    <text evidence="2">In the central section; belongs to the CRISPR-associated helicase Cas3 family.</text>
</comment>
<evidence type="ECO:0000256" key="4">
    <source>
        <dbReference type="ARBA" id="ARBA00022723"/>
    </source>
</evidence>
<dbReference type="CDD" id="cd17930">
    <property type="entry name" value="DEXHc_cas3"/>
    <property type="match status" value="1"/>
</dbReference>
<dbReference type="GO" id="GO:0046872">
    <property type="term" value="F:metal ion binding"/>
    <property type="evidence" value="ECO:0007669"/>
    <property type="project" value="UniProtKB-KW"/>
</dbReference>
<evidence type="ECO:0000313" key="13">
    <source>
        <dbReference type="Proteomes" id="UP000436138"/>
    </source>
</evidence>
<keyword evidence="9" id="KW-0051">Antiviral defense</keyword>
<dbReference type="Pfam" id="PF18019">
    <property type="entry name" value="Cas3_HD"/>
    <property type="match status" value="1"/>
</dbReference>
<dbReference type="SUPFAM" id="SSF52540">
    <property type="entry name" value="P-loop containing nucleoside triphosphate hydrolases"/>
    <property type="match status" value="1"/>
</dbReference>
<keyword evidence="5" id="KW-0547">Nucleotide-binding</keyword>
<dbReference type="InterPro" id="IPR038257">
    <property type="entry name" value="CRISPR-assoc_Cas3_HD_sf"/>
</dbReference>
<evidence type="ECO:0000256" key="10">
    <source>
        <dbReference type="SAM" id="MobiDB-lite"/>
    </source>
</evidence>
<dbReference type="Gene3D" id="3.40.50.300">
    <property type="entry name" value="P-loop containing nucleotide triphosphate hydrolases"/>
    <property type="match status" value="2"/>
</dbReference>
<dbReference type="GO" id="GO:0003724">
    <property type="term" value="F:RNA helicase activity"/>
    <property type="evidence" value="ECO:0007669"/>
    <property type="project" value="TreeGrafter"/>
</dbReference>
<dbReference type="EMBL" id="CP047020">
    <property type="protein sequence ID" value="QHA04607.1"/>
    <property type="molecule type" value="Genomic_DNA"/>
</dbReference>
<dbReference type="AlphaFoldDB" id="A0A6I6N823"/>
<dbReference type="NCBIfam" id="TIGR01587">
    <property type="entry name" value="cas3_core"/>
    <property type="match status" value="1"/>
</dbReference>
<accession>A0A6I6N823</accession>
<dbReference type="NCBIfam" id="TIGR01596">
    <property type="entry name" value="cas3_HD"/>
    <property type="match status" value="1"/>
</dbReference>